<dbReference type="Proteomes" id="UP000263642">
    <property type="component" value="Unassembled WGS sequence"/>
</dbReference>
<organism evidence="1 2">
    <name type="scientific">Gimesia maris</name>
    <dbReference type="NCBI Taxonomy" id="122"/>
    <lineage>
        <taxon>Bacteria</taxon>
        <taxon>Pseudomonadati</taxon>
        <taxon>Planctomycetota</taxon>
        <taxon>Planctomycetia</taxon>
        <taxon>Planctomycetales</taxon>
        <taxon>Planctomycetaceae</taxon>
        <taxon>Gimesia</taxon>
    </lineage>
</organism>
<reference evidence="1 2" key="1">
    <citation type="journal article" date="2018" name="Nat. Biotechnol.">
        <title>A standardized bacterial taxonomy based on genome phylogeny substantially revises the tree of life.</title>
        <authorList>
            <person name="Parks D.H."/>
            <person name="Chuvochina M."/>
            <person name="Waite D.W."/>
            <person name="Rinke C."/>
            <person name="Skarshewski A."/>
            <person name="Chaumeil P.A."/>
            <person name="Hugenholtz P."/>
        </authorList>
    </citation>
    <scope>NUCLEOTIDE SEQUENCE [LARGE SCALE GENOMIC DNA]</scope>
    <source>
        <strain evidence="1">UBA9375</strain>
    </source>
</reference>
<name>A0A3D3RCJ9_9PLAN</name>
<sequence length="130" mass="14820">MWKIVPGVSAGPFEFGHEPAEYFDILTGAFRKFRHLPDSEEIYAFGKDCVHLMVDDDNRIIQISIFRPHELYLGDLQLLDQPLQKLAIALNSTHYVFEPVDVGLESDELGMVLVEVDDRIDGVEVRVLPH</sequence>
<dbReference type="AlphaFoldDB" id="A0A3D3RCJ9"/>
<proteinExistence type="predicted"/>
<dbReference type="EMBL" id="DQAY01000162">
    <property type="protein sequence ID" value="HCO26561.1"/>
    <property type="molecule type" value="Genomic_DNA"/>
</dbReference>
<accession>A0A3D3RCJ9</accession>
<evidence type="ECO:0000313" key="1">
    <source>
        <dbReference type="EMBL" id="HCO26561.1"/>
    </source>
</evidence>
<protein>
    <submittedName>
        <fullName evidence="1">Uncharacterized protein</fullName>
    </submittedName>
</protein>
<comment type="caution">
    <text evidence="1">The sequence shown here is derived from an EMBL/GenBank/DDBJ whole genome shotgun (WGS) entry which is preliminary data.</text>
</comment>
<gene>
    <name evidence="1" type="ORF">DIT97_27445</name>
</gene>
<evidence type="ECO:0000313" key="2">
    <source>
        <dbReference type="Proteomes" id="UP000263642"/>
    </source>
</evidence>